<evidence type="ECO:0000313" key="2">
    <source>
        <dbReference type="Proteomes" id="UP001314229"/>
    </source>
</evidence>
<gene>
    <name evidence="1" type="ORF">FSCOSCO3_A025246</name>
</gene>
<dbReference type="EMBL" id="CAWUFR010000011">
    <property type="protein sequence ID" value="CAK6952835.1"/>
    <property type="molecule type" value="Genomic_DNA"/>
</dbReference>
<sequence length="156" mass="17552">MFNNVQQHRVNPLRPLPHRTLTLPKSAKRQRNVKAVSHDLPGCTRYPKSTTGGLVTATESTYSINRSISIYDEDHVIWLGCGITVMNNTWLKASVSLRCIFSWTPGDVEANCKIFSCKDVSTVDKEQSLCWPAVVLWARPCRLCSLNEPMSHLCCC</sequence>
<accession>A0AAV1N158</accession>
<protein>
    <submittedName>
        <fullName evidence="1">Uncharacterized protein</fullName>
    </submittedName>
</protein>
<dbReference type="AlphaFoldDB" id="A0AAV1N158"/>
<dbReference type="Proteomes" id="UP001314229">
    <property type="component" value="Unassembled WGS sequence"/>
</dbReference>
<reference evidence="1 2" key="1">
    <citation type="submission" date="2024-01" db="EMBL/GenBank/DDBJ databases">
        <authorList>
            <person name="Alioto T."/>
            <person name="Alioto T."/>
            <person name="Gomez Garrido J."/>
        </authorList>
    </citation>
    <scope>NUCLEOTIDE SEQUENCE [LARGE SCALE GENOMIC DNA]</scope>
</reference>
<name>A0AAV1N158_SCOSC</name>
<organism evidence="1 2">
    <name type="scientific">Scomber scombrus</name>
    <name type="common">Atlantic mackerel</name>
    <name type="synonym">Scomber vernalis</name>
    <dbReference type="NCBI Taxonomy" id="13677"/>
    <lineage>
        <taxon>Eukaryota</taxon>
        <taxon>Metazoa</taxon>
        <taxon>Chordata</taxon>
        <taxon>Craniata</taxon>
        <taxon>Vertebrata</taxon>
        <taxon>Euteleostomi</taxon>
        <taxon>Actinopterygii</taxon>
        <taxon>Neopterygii</taxon>
        <taxon>Teleostei</taxon>
        <taxon>Neoteleostei</taxon>
        <taxon>Acanthomorphata</taxon>
        <taxon>Pelagiaria</taxon>
        <taxon>Scombriformes</taxon>
        <taxon>Scombridae</taxon>
        <taxon>Scomber</taxon>
    </lineage>
</organism>
<keyword evidence="2" id="KW-1185">Reference proteome</keyword>
<proteinExistence type="predicted"/>
<evidence type="ECO:0000313" key="1">
    <source>
        <dbReference type="EMBL" id="CAK6952835.1"/>
    </source>
</evidence>
<comment type="caution">
    <text evidence="1">The sequence shown here is derived from an EMBL/GenBank/DDBJ whole genome shotgun (WGS) entry which is preliminary data.</text>
</comment>